<comment type="caution">
    <text evidence="1">The sequence shown here is derived from an EMBL/GenBank/DDBJ whole genome shotgun (WGS) entry which is preliminary data.</text>
</comment>
<proteinExistence type="predicted"/>
<name>A0A4Q0PN94_9FLAO</name>
<protein>
    <submittedName>
        <fullName evidence="1">Uncharacterized protein</fullName>
    </submittedName>
</protein>
<accession>A0A4Q0PN94</accession>
<dbReference type="EMBL" id="QOVL01000005">
    <property type="protein sequence ID" value="RXG32019.1"/>
    <property type="molecule type" value="Genomic_DNA"/>
</dbReference>
<dbReference type="AlphaFoldDB" id="A0A4Q0PN94"/>
<gene>
    <name evidence="1" type="ORF">DSL99_1324</name>
</gene>
<evidence type="ECO:0000313" key="2">
    <source>
        <dbReference type="Proteomes" id="UP000290608"/>
    </source>
</evidence>
<reference evidence="1 2" key="1">
    <citation type="submission" date="2018-07" db="EMBL/GenBank/DDBJ databases">
        <title>Leeuwenhoekiella genomics.</title>
        <authorList>
            <person name="Tahon G."/>
            <person name="Willems A."/>
        </authorList>
    </citation>
    <scope>NUCLEOTIDE SEQUENCE [LARGE SCALE GENOMIC DNA]</scope>
    <source>
        <strain evidence="1 2">LMG 1345</strain>
    </source>
</reference>
<evidence type="ECO:0000313" key="1">
    <source>
        <dbReference type="EMBL" id="RXG32019.1"/>
    </source>
</evidence>
<dbReference type="STRING" id="1122159.SAMN02745246_01380"/>
<dbReference type="Proteomes" id="UP000290608">
    <property type="component" value="Unassembled WGS sequence"/>
</dbReference>
<dbReference type="RefSeq" id="WP_073098495.1">
    <property type="nucleotide sequence ID" value="NZ_QOVL01000005.1"/>
</dbReference>
<organism evidence="1 2">
    <name type="scientific">Leeuwenhoekiella marinoflava</name>
    <dbReference type="NCBI Taxonomy" id="988"/>
    <lineage>
        <taxon>Bacteria</taxon>
        <taxon>Pseudomonadati</taxon>
        <taxon>Bacteroidota</taxon>
        <taxon>Flavobacteriia</taxon>
        <taxon>Flavobacteriales</taxon>
        <taxon>Flavobacteriaceae</taxon>
        <taxon>Leeuwenhoekiella</taxon>
    </lineage>
</organism>
<sequence length="121" mass="13735">METLTVKDVLQEYLGDPFPKVFDMTAADYFKNFGCYPGTRIENVNLRHTYKMAIFFDEDHFNIVEAFRSRLTSSFKCKACGCTDEDCSKCIEKNGEACHWVKEDLCSACEVGIKKESDAGS</sequence>